<dbReference type="InterPro" id="IPR037439">
    <property type="entry name" value="Branching_enzy"/>
</dbReference>
<reference evidence="5 6" key="1">
    <citation type="submission" date="2018-03" db="EMBL/GenBank/DDBJ databases">
        <title>Rhodobacter veldkampii.</title>
        <authorList>
            <person name="Meyer T.E."/>
            <person name="Miller S."/>
            <person name="Lodha T."/>
            <person name="Gandham S."/>
            <person name="Chintalapati S."/>
            <person name="Chintalapati V.R."/>
        </authorList>
    </citation>
    <scope>NUCLEOTIDE SEQUENCE [LARGE SCALE GENOMIC DNA]</scope>
    <source>
        <strain evidence="5 6">DSM 11550</strain>
    </source>
</reference>
<feature type="domain" description="Glycosyl hydrolase family 13 catalytic" evidence="4">
    <location>
        <begin position="161"/>
        <end position="564"/>
    </location>
</feature>
<evidence type="ECO:0000259" key="4">
    <source>
        <dbReference type="SMART" id="SM00642"/>
    </source>
</evidence>
<keyword evidence="6" id="KW-1185">Reference proteome</keyword>
<evidence type="ECO:0000256" key="2">
    <source>
        <dbReference type="ARBA" id="ARBA00022801"/>
    </source>
</evidence>
<keyword evidence="3" id="KW-0326">Glycosidase</keyword>
<dbReference type="OrthoDB" id="3236218at2"/>
<keyword evidence="2" id="KW-0378">Hydrolase</keyword>
<dbReference type="Gene3D" id="3.20.20.80">
    <property type="entry name" value="Glycosidases"/>
    <property type="match status" value="1"/>
</dbReference>
<dbReference type="Gene3D" id="2.60.40.10">
    <property type="entry name" value="Immunoglobulins"/>
    <property type="match status" value="1"/>
</dbReference>
<dbReference type="GO" id="GO:0005978">
    <property type="term" value="P:glycogen biosynthetic process"/>
    <property type="evidence" value="ECO:0007669"/>
    <property type="project" value="InterPro"/>
</dbReference>
<dbReference type="Pfam" id="PF02922">
    <property type="entry name" value="CBM_48"/>
    <property type="match status" value="1"/>
</dbReference>
<evidence type="ECO:0000313" key="5">
    <source>
        <dbReference type="EMBL" id="PTE18091.1"/>
    </source>
</evidence>
<dbReference type="InterPro" id="IPR017853">
    <property type="entry name" value="GH"/>
</dbReference>
<dbReference type="InterPro" id="IPR014756">
    <property type="entry name" value="Ig_E-set"/>
</dbReference>
<dbReference type="AlphaFoldDB" id="A0A2T4JJJ8"/>
<accession>A0A2T4JJJ8</accession>
<dbReference type="PANTHER" id="PTHR43002">
    <property type="entry name" value="GLYCOGEN DEBRANCHING ENZYME"/>
    <property type="match status" value="1"/>
</dbReference>
<dbReference type="CDD" id="cd11326">
    <property type="entry name" value="AmyAc_Glg_debranch"/>
    <property type="match status" value="1"/>
</dbReference>
<name>A0A2T4JJJ8_9RHOB</name>
<evidence type="ECO:0000313" key="6">
    <source>
        <dbReference type="Proteomes" id="UP000241899"/>
    </source>
</evidence>
<dbReference type="InterPro" id="IPR004193">
    <property type="entry name" value="Glyco_hydro_13_N"/>
</dbReference>
<evidence type="ECO:0000256" key="3">
    <source>
        <dbReference type="ARBA" id="ARBA00023295"/>
    </source>
</evidence>
<dbReference type="EMBL" id="PZKF01000010">
    <property type="protein sequence ID" value="PTE18091.1"/>
    <property type="molecule type" value="Genomic_DNA"/>
</dbReference>
<dbReference type="InterPro" id="IPR013783">
    <property type="entry name" value="Ig-like_fold"/>
</dbReference>
<dbReference type="PIRSF" id="PIRSF000463">
    <property type="entry name" value="GlgB"/>
    <property type="match status" value="1"/>
</dbReference>
<proteinExistence type="inferred from homology"/>
<dbReference type="SUPFAM" id="SSF81296">
    <property type="entry name" value="E set domains"/>
    <property type="match status" value="1"/>
</dbReference>
<dbReference type="GO" id="GO:0005980">
    <property type="term" value="P:glycogen catabolic process"/>
    <property type="evidence" value="ECO:0007669"/>
    <property type="project" value="InterPro"/>
</dbReference>
<evidence type="ECO:0000256" key="1">
    <source>
        <dbReference type="ARBA" id="ARBA00008061"/>
    </source>
</evidence>
<dbReference type="NCBIfam" id="TIGR02100">
    <property type="entry name" value="glgX_debranch"/>
    <property type="match status" value="1"/>
</dbReference>
<dbReference type="InterPro" id="IPR044505">
    <property type="entry name" value="GlgX_Isoamylase_N_E_set"/>
</dbReference>
<gene>
    <name evidence="5" type="primary">glgX</name>
    <name evidence="5" type="ORF">C5F46_05980</name>
</gene>
<dbReference type="CDD" id="cd02856">
    <property type="entry name" value="E_set_GDE_Isoamylase_N"/>
    <property type="match status" value="1"/>
</dbReference>
<dbReference type="SUPFAM" id="SSF51011">
    <property type="entry name" value="Glycosyl hydrolase domain"/>
    <property type="match status" value="1"/>
</dbReference>
<dbReference type="InterPro" id="IPR011837">
    <property type="entry name" value="Glycogen_debranch_GlgX"/>
</dbReference>
<organism evidence="5 6">
    <name type="scientific">Phaeovulum veldkampii DSM 11550</name>
    <dbReference type="NCBI Taxonomy" id="1185920"/>
    <lineage>
        <taxon>Bacteria</taxon>
        <taxon>Pseudomonadati</taxon>
        <taxon>Pseudomonadota</taxon>
        <taxon>Alphaproteobacteria</taxon>
        <taxon>Rhodobacterales</taxon>
        <taxon>Paracoccaceae</taxon>
        <taxon>Phaeovulum</taxon>
    </lineage>
</organism>
<dbReference type="GO" id="GO:0004135">
    <property type="term" value="F:amylo-alpha-1,6-glucosidase activity"/>
    <property type="evidence" value="ECO:0007669"/>
    <property type="project" value="InterPro"/>
</dbReference>
<dbReference type="SMART" id="SM00642">
    <property type="entry name" value="Aamy"/>
    <property type="match status" value="1"/>
</dbReference>
<sequence>MHIRPGCAAALGATVSAEGVNFALFSAHATRVELCLFSPNGQTEQARLTLPEAEGGIWSGFVPGLKPGAVYGYRVHGPYEPEAGHRFNPNKLLIDPYARQVVGPLVWDDALMGHEVGHPRGDLSFDTRDSAPFVPKAVVCAALPPAAPGPRRPWDETVIYEAHVKGMTARHPAVPRGLRGTYQGLASQPVIDHLVRLGITAIELLPVHAFLDDRFLVAQGLRNYWGYQPIGFFAPEPRYGLSAPILEIRQMVERFHAAGIEVILDVVFNHSGESDETGPTLAFRGIDNSSYYRLTEDGRHYINDTGTGNTLNLSHPMMLRLAMDSLRYWVEQIGIDGFRFDLAATLARGKRGGFSPRAAFLSTLRQDPVLARVKLIAEPWDVGPGGYRLGEFPPPFAEWNDRYRDGVRRFWRGDGSRAELARRIVGSAEIFDVSGRLATTSVNFLSAHDGFTLQDVVSFVKKHNLPNGEGNRDGHSENLSDNFGIEGPSDDPAITAARAARKRAMLATLLLSQGTPMLLAGDEIGHSQRGNNNAYAQDNDTTWLDWAAADPDLVAFVARLTALRRAHPVLRQRRFLHSGLRAEDGLRDLVWRLPSGEEPKGPDWHAPGICCLGAELRVAAAAPCWGAAAAFLVLNPGGPTIMRLPEGRWRMMLDSADPLAPEAEFAAAETPVAAQSVQLFIAAAPEPVQERP</sequence>
<dbReference type="Pfam" id="PF00128">
    <property type="entry name" value="Alpha-amylase"/>
    <property type="match status" value="1"/>
</dbReference>
<dbReference type="Proteomes" id="UP000241899">
    <property type="component" value="Unassembled WGS sequence"/>
</dbReference>
<dbReference type="SUPFAM" id="SSF51445">
    <property type="entry name" value="(Trans)glycosidases"/>
    <property type="match status" value="1"/>
</dbReference>
<protein>
    <submittedName>
        <fullName evidence="5">Glycogen debranching enzyme GlgX</fullName>
    </submittedName>
</protein>
<dbReference type="GO" id="GO:0003844">
    <property type="term" value="F:1,4-alpha-glucan branching enzyme activity"/>
    <property type="evidence" value="ECO:0007669"/>
    <property type="project" value="InterPro"/>
</dbReference>
<dbReference type="InterPro" id="IPR006047">
    <property type="entry name" value="GH13_cat_dom"/>
</dbReference>
<comment type="similarity">
    <text evidence="1">Belongs to the glycosyl hydrolase 13 family.</text>
</comment>
<comment type="caution">
    <text evidence="5">The sequence shown here is derived from an EMBL/GenBank/DDBJ whole genome shotgun (WGS) entry which is preliminary data.</text>
</comment>